<dbReference type="AlphaFoldDB" id="A0A074W564"/>
<keyword evidence="2" id="KW-0430">Lectin</keyword>
<dbReference type="STRING" id="1043004.A0A074W564"/>
<dbReference type="HOGENOM" id="CLU_066466_2_0_1"/>
<organism evidence="2 3">
    <name type="scientific">Aureobasidium namibiae CBS 147.97</name>
    <dbReference type="NCBI Taxonomy" id="1043004"/>
    <lineage>
        <taxon>Eukaryota</taxon>
        <taxon>Fungi</taxon>
        <taxon>Dikarya</taxon>
        <taxon>Ascomycota</taxon>
        <taxon>Pezizomycotina</taxon>
        <taxon>Dothideomycetes</taxon>
        <taxon>Dothideomycetidae</taxon>
        <taxon>Dothideales</taxon>
        <taxon>Saccotheciaceae</taxon>
        <taxon>Aureobasidium</taxon>
    </lineage>
</organism>
<dbReference type="InterPro" id="IPR000250">
    <property type="entry name" value="Peptidase_G1"/>
</dbReference>
<proteinExistence type="predicted"/>
<dbReference type="InterPro" id="IPR013320">
    <property type="entry name" value="ConA-like_dom_sf"/>
</dbReference>
<dbReference type="InterPro" id="IPR038656">
    <property type="entry name" value="Peptidase_G1_sf"/>
</dbReference>
<name>A0A074W564_9PEZI</name>
<dbReference type="CDD" id="cd13426">
    <property type="entry name" value="Peptidase_G1"/>
    <property type="match status" value="1"/>
</dbReference>
<reference evidence="2 3" key="1">
    <citation type="journal article" date="2014" name="BMC Genomics">
        <title>Genome sequencing of four Aureobasidium pullulans varieties: biotechnological potential, stress tolerance, and description of new species.</title>
        <authorList>
            <person name="Gostin Ar C."/>
            <person name="Ohm R.A."/>
            <person name="Kogej T."/>
            <person name="Sonjak S."/>
            <person name="Turk M."/>
            <person name="Zajc J."/>
            <person name="Zalar P."/>
            <person name="Grube M."/>
            <person name="Sun H."/>
            <person name="Han J."/>
            <person name="Sharma A."/>
            <person name="Chiniquy J."/>
            <person name="Ngan C.Y."/>
            <person name="Lipzen A."/>
            <person name="Barry K."/>
            <person name="Grigoriev I.V."/>
            <person name="Gunde-Cimerman N."/>
        </authorList>
    </citation>
    <scope>NUCLEOTIDE SEQUENCE [LARGE SCALE GENOMIC DNA]</scope>
    <source>
        <strain evidence="2 3">CBS 147.97</strain>
    </source>
</reference>
<dbReference type="GO" id="GO:0006508">
    <property type="term" value="P:proteolysis"/>
    <property type="evidence" value="ECO:0007669"/>
    <property type="project" value="InterPro"/>
</dbReference>
<protein>
    <submittedName>
        <fullName evidence="2">Concanavalin A-like lectin/glucanase</fullName>
    </submittedName>
</protein>
<dbReference type="GeneID" id="25412727"/>
<dbReference type="GO" id="GO:0030246">
    <property type="term" value="F:carbohydrate binding"/>
    <property type="evidence" value="ECO:0007669"/>
    <property type="project" value="UniProtKB-KW"/>
</dbReference>
<dbReference type="OrthoDB" id="2862635at2759"/>
<evidence type="ECO:0000313" key="3">
    <source>
        <dbReference type="Proteomes" id="UP000027730"/>
    </source>
</evidence>
<accession>A0A074W564</accession>
<dbReference type="Pfam" id="PF01828">
    <property type="entry name" value="Peptidase_A4"/>
    <property type="match status" value="1"/>
</dbReference>
<feature type="active site" description="Proton acceptor" evidence="1">
    <location>
        <position position="154"/>
    </location>
</feature>
<dbReference type="SUPFAM" id="SSF49899">
    <property type="entry name" value="Concanavalin A-like lectins/glucanases"/>
    <property type="match status" value="1"/>
</dbReference>
<gene>
    <name evidence="2" type="ORF">M436DRAFT_58835</name>
</gene>
<dbReference type="PANTHER" id="PTHR37536:SF1">
    <property type="entry name" value="ASPERGILLOPEPSIN, PUTAITVE (AFU_ORTHOLOGUE AFUA_7G01200)"/>
    <property type="match status" value="1"/>
</dbReference>
<dbReference type="RefSeq" id="XP_013422473.1">
    <property type="nucleotide sequence ID" value="XM_013567019.1"/>
</dbReference>
<dbReference type="PANTHER" id="PTHR37536">
    <property type="entry name" value="PUTATIVE (AFU_ORTHOLOGUE AFUA_3G02970)-RELATED"/>
    <property type="match status" value="1"/>
</dbReference>
<sequence length="232" mass="25287">MVSAYTSDNWAGGIHEDKGRVTQASVDIVVPDCTVGIPAYNYVPYSVSGWAGIDGSDSCNDVVLQAGFFCTAESIDNKTTTSYDAWTEWFPAPQQTYNDFELQAGDVLTIRIVANSKTSGSTLLHNHRTGKKAQTNYANQTTPLCLNSAEWVIESELAFTSFGLDGERTAGYNPFVFEHASYTTTDGKKHLAKAEDMFNMVQNGTEVAEAVYEKNGLFKVKDVTPADFAKGV</sequence>
<dbReference type="EMBL" id="KL584732">
    <property type="protein sequence ID" value="KEQ68270.1"/>
    <property type="molecule type" value="Genomic_DNA"/>
</dbReference>
<dbReference type="Proteomes" id="UP000027730">
    <property type="component" value="Unassembled WGS sequence"/>
</dbReference>
<evidence type="ECO:0000313" key="2">
    <source>
        <dbReference type="EMBL" id="KEQ68270.1"/>
    </source>
</evidence>
<keyword evidence="3" id="KW-1185">Reference proteome</keyword>
<dbReference type="GO" id="GO:0070007">
    <property type="term" value="F:glutamic-type endopeptidase activity"/>
    <property type="evidence" value="ECO:0007669"/>
    <property type="project" value="InterPro"/>
</dbReference>
<dbReference type="Gene3D" id="2.60.120.700">
    <property type="entry name" value="Peptidase G1"/>
    <property type="match status" value="1"/>
</dbReference>
<evidence type="ECO:0000256" key="1">
    <source>
        <dbReference type="PIRSR" id="PIRSR600250-50"/>
    </source>
</evidence>